<evidence type="ECO:0000256" key="6">
    <source>
        <dbReference type="ARBA" id="ARBA00022989"/>
    </source>
</evidence>
<dbReference type="PANTHER" id="PTHR36838:SF4">
    <property type="entry name" value="AUXIN EFFLUX CARRIER FAMILY PROTEIN"/>
    <property type="match status" value="1"/>
</dbReference>
<evidence type="ECO:0000256" key="8">
    <source>
        <dbReference type="SAM" id="Phobius"/>
    </source>
</evidence>
<name>A0A6C0U664_9GAMM</name>
<comment type="similarity">
    <text evidence="2">Belongs to the auxin efflux carrier (TC 2.A.69) family.</text>
</comment>
<dbReference type="Proteomes" id="UP000477680">
    <property type="component" value="Chromosome"/>
</dbReference>
<organism evidence="9 10">
    <name type="scientific">Kineobactrum salinum</name>
    <dbReference type="NCBI Taxonomy" id="2708301"/>
    <lineage>
        <taxon>Bacteria</taxon>
        <taxon>Pseudomonadati</taxon>
        <taxon>Pseudomonadota</taxon>
        <taxon>Gammaproteobacteria</taxon>
        <taxon>Cellvibrionales</taxon>
        <taxon>Halieaceae</taxon>
        <taxon>Kineobactrum</taxon>
    </lineage>
</organism>
<gene>
    <name evidence="9" type="ORF">G3T16_07000</name>
</gene>
<feature type="transmembrane region" description="Helical" evidence="8">
    <location>
        <begin position="168"/>
        <end position="189"/>
    </location>
</feature>
<keyword evidence="3" id="KW-0813">Transport</keyword>
<evidence type="ECO:0000313" key="9">
    <source>
        <dbReference type="EMBL" id="QIB67571.1"/>
    </source>
</evidence>
<feature type="transmembrane region" description="Helical" evidence="8">
    <location>
        <begin position="46"/>
        <end position="66"/>
    </location>
</feature>
<dbReference type="Gene3D" id="1.20.1530.20">
    <property type="match status" value="1"/>
</dbReference>
<evidence type="ECO:0000256" key="2">
    <source>
        <dbReference type="ARBA" id="ARBA00010145"/>
    </source>
</evidence>
<sequence length="295" mass="30734">MLLRRIGLLPPALVEFISRLAFNVGLPLLLCISAAGLDFATIGSATYLLAGVVATLLTLVLGWIYARWRGFPQPVLGVFVQATFRSNLAIIGISLCHAAYGERGLALAVLPVAVLTTLYNVLAVWVLQTTLGSSRSFSGLLLALIRNPLLLGIGAGACVSLLDWSLPSWTATAATGLSVFFLPLILVSIGAAMRLRSLMRASTVTWEATAWRLCVGPLLTLLVALAMGVNGEPLGVLFLLISAPVAAASYVMVVALRGDGVLAANIIVLTTLLSVLSVALGFAVLVTLGMAGELA</sequence>
<evidence type="ECO:0000256" key="5">
    <source>
        <dbReference type="ARBA" id="ARBA00022692"/>
    </source>
</evidence>
<dbReference type="Pfam" id="PF03547">
    <property type="entry name" value="Mem_trans"/>
    <property type="match status" value="1"/>
</dbReference>
<evidence type="ECO:0000256" key="4">
    <source>
        <dbReference type="ARBA" id="ARBA00022475"/>
    </source>
</evidence>
<evidence type="ECO:0000313" key="10">
    <source>
        <dbReference type="Proteomes" id="UP000477680"/>
    </source>
</evidence>
<evidence type="ECO:0000256" key="7">
    <source>
        <dbReference type="ARBA" id="ARBA00023136"/>
    </source>
</evidence>
<feature type="transmembrane region" description="Helical" evidence="8">
    <location>
        <begin position="106"/>
        <end position="127"/>
    </location>
</feature>
<protein>
    <submittedName>
        <fullName evidence="9">AEC family transporter</fullName>
    </submittedName>
</protein>
<dbReference type="InterPro" id="IPR038770">
    <property type="entry name" value="Na+/solute_symporter_sf"/>
</dbReference>
<comment type="subcellular location">
    <subcellularLocation>
        <location evidence="1">Cell membrane</location>
        <topology evidence="1">Multi-pass membrane protein</topology>
    </subcellularLocation>
</comment>
<dbReference type="KEGG" id="kim:G3T16_07000"/>
<keyword evidence="5 8" id="KW-0812">Transmembrane</keyword>
<feature type="transmembrane region" description="Helical" evidence="8">
    <location>
        <begin position="263"/>
        <end position="291"/>
    </location>
</feature>
<keyword evidence="4" id="KW-1003">Cell membrane</keyword>
<evidence type="ECO:0000256" key="1">
    <source>
        <dbReference type="ARBA" id="ARBA00004651"/>
    </source>
</evidence>
<dbReference type="EMBL" id="CP048711">
    <property type="protein sequence ID" value="QIB67571.1"/>
    <property type="molecule type" value="Genomic_DNA"/>
</dbReference>
<proteinExistence type="inferred from homology"/>
<keyword evidence="6 8" id="KW-1133">Transmembrane helix</keyword>
<keyword evidence="7 8" id="KW-0472">Membrane</keyword>
<feature type="transmembrane region" description="Helical" evidence="8">
    <location>
        <begin position="139"/>
        <end position="162"/>
    </location>
</feature>
<dbReference type="InterPro" id="IPR004776">
    <property type="entry name" value="Mem_transp_PIN-like"/>
</dbReference>
<keyword evidence="10" id="KW-1185">Reference proteome</keyword>
<dbReference type="PANTHER" id="PTHR36838">
    <property type="entry name" value="AUXIN EFFLUX CARRIER FAMILY PROTEIN"/>
    <property type="match status" value="1"/>
</dbReference>
<accession>A0A6C0U664</accession>
<dbReference type="AlphaFoldDB" id="A0A6C0U664"/>
<feature type="transmembrane region" description="Helical" evidence="8">
    <location>
        <begin position="210"/>
        <end position="229"/>
    </location>
</feature>
<dbReference type="GO" id="GO:0055085">
    <property type="term" value="P:transmembrane transport"/>
    <property type="evidence" value="ECO:0007669"/>
    <property type="project" value="InterPro"/>
</dbReference>
<feature type="transmembrane region" description="Helical" evidence="8">
    <location>
        <begin position="20"/>
        <end position="40"/>
    </location>
</feature>
<feature type="transmembrane region" description="Helical" evidence="8">
    <location>
        <begin position="235"/>
        <end position="256"/>
    </location>
</feature>
<reference evidence="9 10" key="1">
    <citation type="submission" date="2020-02" db="EMBL/GenBank/DDBJ databases">
        <title>Genome sequencing for Kineobactrum sp. M2.</title>
        <authorList>
            <person name="Park S.-J."/>
        </authorList>
    </citation>
    <scope>NUCLEOTIDE SEQUENCE [LARGE SCALE GENOMIC DNA]</scope>
    <source>
        <strain evidence="9 10">M2</strain>
    </source>
</reference>
<evidence type="ECO:0000256" key="3">
    <source>
        <dbReference type="ARBA" id="ARBA00022448"/>
    </source>
</evidence>
<feature type="transmembrane region" description="Helical" evidence="8">
    <location>
        <begin position="78"/>
        <end position="100"/>
    </location>
</feature>
<dbReference type="GO" id="GO:0005886">
    <property type="term" value="C:plasma membrane"/>
    <property type="evidence" value="ECO:0007669"/>
    <property type="project" value="UniProtKB-SubCell"/>
</dbReference>